<reference evidence="2 4" key="2">
    <citation type="submission" date="2018-06" db="EMBL/GenBank/DDBJ databases">
        <authorList>
            <consortium name="Pathogen Informatics"/>
            <person name="Doyle S."/>
        </authorList>
    </citation>
    <scope>NUCLEOTIDE SEQUENCE [LARGE SCALE GENOMIC DNA]</scope>
    <source>
        <strain evidence="2 4">NCTC11224</strain>
    </source>
</reference>
<dbReference type="EMBL" id="CZAB01000008">
    <property type="protein sequence ID" value="CUO56591.1"/>
    <property type="molecule type" value="Genomic_DNA"/>
</dbReference>
<dbReference type="AlphaFoldDB" id="A0A174G3N8"/>
<evidence type="ECO:0000313" key="4">
    <source>
        <dbReference type="Proteomes" id="UP000251853"/>
    </source>
</evidence>
<evidence type="ECO:0000313" key="1">
    <source>
        <dbReference type="EMBL" id="CUO56591.1"/>
    </source>
</evidence>
<accession>A0A174G3N8</accession>
<evidence type="ECO:0000313" key="3">
    <source>
        <dbReference type="Proteomes" id="UP000095512"/>
    </source>
</evidence>
<dbReference type="EMBL" id="UAVW01000002">
    <property type="protein sequence ID" value="SQB10060.1"/>
    <property type="molecule type" value="Genomic_DNA"/>
</dbReference>
<dbReference type="Proteomes" id="UP000095512">
    <property type="component" value="Unassembled WGS sequence"/>
</dbReference>
<keyword evidence="4" id="KW-1185">Reference proteome</keyword>
<protein>
    <submittedName>
        <fullName evidence="1">Signaling protein</fullName>
    </submittedName>
</protein>
<reference evidence="1 3" key="1">
    <citation type="submission" date="2015-09" db="EMBL/GenBank/DDBJ databases">
        <authorList>
            <consortium name="Pathogen Informatics"/>
        </authorList>
    </citation>
    <scope>NUCLEOTIDE SEQUENCE [LARGE SCALE GENOMIC DNA]</scope>
    <source>
        <strain evidence="1 3">2789STDY5834865</strain>
    </source>
</reference>
<sequence length="150" mass="17068">MDRKFRSKSIAFKLSIAFVVLLVLQSVLLVSFMVAGGVMEQAEANQYRIFAEKVKGRRNNLENQMKNVWTNFSHHTDTISRYFDSPDGLEYRGQPDRLLEALAPEVLDALYDTKTTGVFLILPDEGETDGSLTALYFRNNNPDRNSSQNE</sequence>
<proteinExistence type="predicted"/>
<gene>
    <name evidence="1" type="ORF">ERS852480_01395</name>
    <name evidence="2" type="ORF">NCTC11224_01366</name>
</gene>
<evidence type="ECO:0000313" key="2">
    <source>
        <dbReference type="EMBL" id="SQB10060.1"/>
    </source>
</evidence>
<organism evidence="1 3">
    <name type="scientific">Enterocloster clostridioformis</name>
    <dbReference type="NCBI Taxonomy" id="1531"/>
    <lineage>
        <taxon>Bacteria</taxon>
        <taxon>Bacillati</taxon>
        <taxon>Bacillota</taxon>
        <taxon>Clostridia</taxon>
        <taxon>Lachnospirales</taxon>
        <taxon>Lachnospiraceae</taxon>
        <taxon>Enterocloster</taxon>
    </lineage>
</organism>
<name>A0A174G3N8_9FIRM</name>
<dbReference type="Proteomes" id="UP000251853">
    <property type="component" value="Unassembled WGS sequence"/>
</dbReference>